<protein>
    <submittedName>
        <fullName evidence="1">Uncharacterized protein</fullName>
    </submittedName>
</protein>
<reference evidence="1" key="1">
    <citation type="submission" date="2018-02" db="EMBL/GenBank/DDBJ databases">
        <title>Rhizophora mucronata_Transcriptome.</title>
        <authorList>
            <person name="Meera S.P."/>
            <person name="Sreeshan A."/>
            <person name="Augustine A."/>
        </authorList>
    </citation>
    <scope>NUCLEOTIDE SEQUENCE</scope>
    <source>
        <tissue evidence="1">Leaf</tissue>
    </source>
</reference>
<name>A0A2P2QLJ0_RHIMU</name>
<dbReference type="EMBL" id="GGEC01087273">
    <property type="protein sequence ID" value="MBX67757.1"/>
    <property type="molecule type" value="Transcribed_RNA"/>
</dbReference>
<organism evidence="1">
    <name type="scientific">Rhizophora mucronata</name>
    <name type="common">Asiatic mangrove</name>
    <dbReference type="NCBI Taxonomy" id="61149"/>
    <lineage>
        <taxon>Eukaryota</taxon>
        <taxon>Viridiplantae</taxon>
        <taxon>Streptophyta</taxon>
        <taxon>Embryophyta</taxon>
        <taxon>Tracheophyta</taxon>
        <taxon>Spermatophyta</taxon>
        <taxon>Magnoliopsida</taxon>
        <taxon>eudicotyledons</taxon>
        <taxon>Gunneridae</taxon>
        <taxon>Pentapetalae</taxon>
        <taxon>rosids</taxon>
        <taxon>fabids</taxon>
        <taxon>Malpighiales</taxon>
        <taxon>Rhizophoraceae</taxon>
        <taxon>Rhizophora</taxon>
    </lineage>
</organism>
<dbReference type="AlphaFoldDB" id="A0A2P2QLJ0"/>
<accession>A0A2P2QLJ0</accession>
<evidence type="ECO:0000313" key="1">
    <source>
        <dbReference type="EMBL" id="MBX67757.1"/>
    </source>
</evidence>
<sequence>MIENEFITNRVNSEGIPKAWIATKKAKMPCKPIILLYNSSCRLKFNRYFFPSVDLDSAQSWTTLSTTSLMAFYLADL</sequence>
<proteinExistence type="predicted"/>